<accession>A0A182JZL2</accession>
<dbReference type="EnsemblMetazoa" id="ACHR003944-RA">
    <property type="protein sequence ID" value="ACHR003944-PA"/>
    <property type="gene ID" value="ACHR003944"/>
</dbReference>
<dbReference type="PANTHER" id="PTHR11012">
    <property type="entry name" value="PROTEIN KINASE-LIKE DOMAIN-CONTAINING"/>
    <property type="match status" value="1"/>
</dbReference>
<dbReference type="AlphaFoldDB" id="A0A182JZL2"/>
<evidence type="ECO:0000313" key="2">
    <source>
        <dbReference type="EnsemblMetazoa" id="ACHR003944-PA"/>
    </source>
</evidence>
<dbReference type="InterPro" id="IPR011009">
    <property type="entry name" value="Kinase-like_dom_sf"/>
</dbReference>
<keyword evidence="3" id="KW-1185">Reference proteome</keyword>
<dbReference type="InterPro" id="IPR015897">
    <property type="entry name" value="CHK_kinase-like"/>
</dbReference>
<dbReference type="SUPFAM" id="SSF56112">
    <property type="entry name" value="Protein kinase-like (PK-like)"/>
    <property type="match status" value="1"/>
</dbReference>
<evidence type="ECO:0000313" key="3">
    <source>
        <dbReference type="Proteomes" id="UP000075881"/>
    </source>
</evidence>
<dbReference type="InterPro" id="IPR004119">
    <property type="entry name" value="EcKL"/>
</dbReference>
<dbReference type="PANTHER" id="PTHR11012:SF13">
    <property type="entry name" value="CHK KINASE-LIKE DOMAIN-CONTAINING PROTEIN-RELATED"/>
    <property type="match status" value="1"/>
</dbReference>
<dbReference type="STRING" id="43041.A0A182JZL2"/>
<name>A0A182JZL2_9DIPT</name>
<organism evidence="2 3">
    <name type="scientific">Anopheles christyi</name>
    <dbReference type="NCBI Taxonomy" id="43041"/>
    <lineage>
        <taxon>Eukaryota</taxon>
        <taxon>Metazoa</taxon>
        <taxon>Ecdysozoa</taxon>
        <taxon>Arthropoda</taxon>
        <taxon>Hexapoda</taxon>
        <taxon>Insecta</taxon>
        <taxon>Pterygota</taxon>
        <taxon>Neoptera</taxon>
        <taxon>Endopterygota</taxon>
        <taxon>Diptera</taxon>
        <taxon>Nematocera</taxon>
        <taxon>Culicoidea</taxon>
        <taxon>Culicidae</taxon>
        <taxon>Anophelinae</taxon>
        <taxon>Anopheles</taxon>
    </lineage>
</organism>
<reference evidence="2" key="2">
    <citation type="submission" date="2020-05" db="UniProtKB">
        <authorList>
            <consortium name="EnsemblMetazoa"/>
        </authorList>
    </citation>
    <scope>IDENTIFICATION</scope>
    <source>
        <strain evidence="2">ACHKN1017</strain>
    </source>
</reference>
<proteinExistence type="predicted"/>
<feature type="domain" description="CHK kinase-like" evidence="1">
    <location>
        <begin position="141"/>
        <end position="335"/>
    </location>
</feature>
<dbReference type="VEuPathDB" id="VectorBase:ACHR003944"/>
<reference evidence="3" key="1">
    <citation type="submission" date="2013-03" db="EMBL/GenBank/DDBJ databases">
        <title>The Genome Sequence of Anopheles christyi ACHKN1017.</title>
        <authorList>
            <consortium name="The Broad Institute Genomics Platform"/>
            <person name="Neafsey D.E."/>
            <person name="Besansky N."/>
            <person name="Walker B."/>
            <person name="Young S.K."/>
            <person name="Zeng Q."/>
            <person name="Gargeya S."/>
            <person name="Fitzgerald M."/>
            <person name="Haas B."/>
            <person name="Abouelleil A."/>
            <person name="Allen A.W."/>
            <person name="Alvarado L."/>
            <person name="Arachchi H.M."/>
            <person name="Berlin A.M."/>
            <person name="Chapman S.B."/>
            <person name="Gainer-Dewar J."/>
            <person name="Goldberg J."/>
            <person name="Griggs A."/>
            <person name="Gujja S."/>
            <person name="Hansen M."/>
            <person name="Howarth C."/>
            <person name="Imamovic A."/>
            <person name="Ireland A."/>
            <person name="Larimer J."/>
            <person name="McCowan C."/>
            <person name="Murphy C."/>
            <person name="Pearson M."/>
            <person name="Poon T.W."/>
            <person name="Priest M."/>
            <person name="Roberts A."/>
            <person name="Saif S."/>
            <person name="Shea T."/>
            <person name="Sisk P."/>
            <person name="Sykes S."/>
            <person name="Wortman J."/>
            <person name="Nusbaum C."/>
            <person name="Birren B."/>
        </authorList>
    </citation>
    <scope>NUCLEOTIDE SEQUENCE [LARGE SCALE GENOMIC DNA]</scope>
    <source>
        <strain evidence="3">ACHKN1017</strain>
    </source>
</reference>
<dbReference type="Gene3D" id="3.90.1200.10">
    <property type="match status" value="1"/>
</dbReference>
<protein>
    <submittedName>
        <fullName evidence="2">CHK domain-containing protein</fullName>
    </submittedName>
</protein>
<dbReference type="Proteomes" id="UP000075881">
    <property type="component" value="Unassembled WGS sequence"/>
</dbReference>
<sequence length="427" mass="49959">MPENTTPACLQDEATDVPDWLNATYVEQMLRCAFKDASIKVRKLSVYYAVPKGNNYASIIFRIGVTYHSQLQYETTRTFIVKGMITEGIPGEKLRQYDVQRKEMDVYQFVVPELKQLMTSIGEPGELYPTALIVDREREVIVFKDLAPDGYRMVDRTQGMDMVHMKMAIKLMAQMHAGSLRMREQQPTIFESYNRSIVTRQTDAFYPMFVHIFNALTDEVGKWGAEWEYYHVKLQQLAPNFVEYAQRVIDNDPASDELCVFVQGDLWVNNFLFQYDAQGAPVDVVVLDFQFCTYGTPMIDFCYLFYTSARDDIRQSCFDELLQYYYYELVGYARRFQYRGKLPTLFQFLQQAQRKMFFAVYSTFIALPVQMNDNTEDADFEALMCSDERARNFKRMIVENPKYQPILRGLLPQFDRKGLLDKLDSLD</sequence>
<evidence type="ECO:0000259" key="1">
    <source>
        <dbReference type="SMART" id="SM00587"/>
    </source>
</evidence>
<dbReference type="Pfam" id="PF02958">
    <property type="entry name" value="EcKL"/>
    <property type="match status" value="1"/>
</dbReference>
<dbReference type="SMART" id="SM00587">
    <property type="entry name" value="CHK"/>
    <property type="match status" value="1"/>
</dbReference>